<dbReference type="PROSITE" id="PS51766">
    <property type="entry name" value="DOCKERIN"/>
    <property type="match status" value="1"/>
</dbReference>
<dbReference type="RefSeq" id="WP_186832817.1">
    <property type="nucleotide sequence ID" value="NZ_JAEQMG010000048.1"/>
</dbReference>
<name>A0A934TZ97_9FIRM</name>
<dbReference type="Pfam" id="PF05257">
    <property type="entry name" value="CHAP"/>
    <property type="match status" value="1"/>
</dbReference>
<dbReference type="GO" id="GO:0000272">
    <property type="term" value="P:polysaccharide catabolic process"/>
    <property type="evidence" value="ECO:0007669"/>
    <property type="project" value="InterPro"/>
</dbReference>
<dbReference type="InterPro" id="IPR007921">
    <property type="entry name" value="CHAP_dom"/>
</dbReference>
<evidence type="ECO:0000313" key="3">
    <source>
        <dbReference type="Proteomes" id="UP000633365"/>
    </source>
</evidence>
<protein>
    <submittedName>
        <fullName evidence="2">Dockerin type I repeat-containing protein</fullName>
    </submittedName>
</protein>
<gene>
    <name evidence="2" type="ORF">JKK62_05875</name>
</gene>
<sequence length="595" mass="63812">MKKGLSILLALVMVLSVFAVIPVGVSAKEMNMAESAAAGIANNGIGGINININAYPYTDGGWGATGGDPYGGGGCTWFVGSRVMQLTGKGSCISKNPSSWYFDYGPSLGFNRGSTPHAPAVICYSGHVAILEKIEGNTAYISEGGINQYKHDGNWQKWASGNSYCAIHRIEVGEIANWCGYRSDFLGYLYLGSSNNPEGAYDYAEGGVGTVYIAGWAFDRDNTNQSLSIHVYIGGEAGEAGAEGHGNIVANTKRQDVDDVYHVGTNHGFASTISTAKTGTQKVYVYAINIGDGRNTLLGEKTVDIKPKDPEGAFDKAEGGVGTVSIVGWAFDWNNTNQPLAIHVYIGGEAGEAGAEGHSDIVANTRRQDVDNVYHVGINHGFSTTIPTAKTGRQKVCVYAINLGDGSNVLLGTKTVTITPDTEKPIISDQYITMLTSDSYRVCVKPNDNVGIKSVKIGTSATVDATDEIINNASFDGTDTYYLDINRFDYAQTNTRYHNRIYVYDYAGNCVESFLDAYFSNGEMILGDADGDGEISAIDMAQIMRYVAHIDTGVDEEVLMNADVDGNGELEIVDATYIQRYLSRMETPYAIGEAI</sequence>
<dbReference type="Pfam" id="PF00404">
    <property type="entry name" value="Dockerin_1"/>
    <property type="match status" value="1"/>
</dbReference>
<dbReference type="InterPro" id="IPR002105">
    <property type="entry name" value="Dockerin_1_rpt"/>
</dbReference>
<dbReference type="Gene3D" id="1.10.1330.10">
    <property type="entry name" value="Dockerin domain"/>
    <property type="match status" value="1"/>
</dbReference>
<proteinExistence type="predicted"/>
<dbReference type="SUPFAM" id="SSF63446">
    <property type="entry name" value="Type I dockerin domain"/>
    <property type="match status" value="1"/>
</dbReference>
<dbReference type="GO" id="GO:0004553">
    <property type="term" value="F:hydrolase activity, hydrolyzing O-glycosyl compounds"/>
    <property type="evidence" value="ECO:0007669"/>
    <property type="project" value="InterPro"/>
</dbReference>
<dbReference type="Proteomes" id="UP000633365">
    <property type="component" value="Unassembled WGS sequence"/>
</dbReference>
<dbReference type="InterPro" id="IPR036439">
    <property type="entry name" value="Dockerin_dom_sf"/>
</dbReference>
<comment type="caution">
    <text evidence="2">The sequence shown here is derived from an EMBL/GenBank/DDBJ whole genome shotgun (WGS) entry which is preliminary data.</text>
</comment>
<evidence type="ECO:0000313" key="2">
    <source>
        <dbReference type="EMBL" id="MBK6088185.1"/>
    </source>
</evidence>
<accession>A0A934TZ97</accession>
<dbReference type="Gene3D" id="3.90.1720.10">
    <property type="entry name" value="endopeptidase domain like (from Nostoc punctiforme)"/>
    <property type="match status" value="1"/>
</dbReference>
<organism evidence="2 3">
    <name type="scientific">Ruminococcus difficilis</name>
    <dbReference type="NCBI Taxonomy" id="2763069"/>
    <lineage>
        <taxon>Bacteria</taxon>
        <taxon>Bacillati</taxon>
        <taxon>Bacillota</taxon>
        <taxon>Clostridia</taxon>
        <taxon>Eubacteriales</taxon>
        <taxon>Oscillospiraceae</taxon>
        <taxon>Ruminococcus</taxon>
    </lineage>
</organism>
<feature type="domain" description="Dockerin" evidence="1">
    <location>
        <begin position="522"/>
        <end position="589"/>
    </location>
</feature>
<dbReference type="AlphaFoldDB" id="A0A934TZ97"/>
<evidence type="ECO:0000259" key="1">
    <source>
        <dbReference type="PROSITE" id="PS51766"/>
    </source>
</evidence>
<reference evidence="2" key="1">
    <citation type="submission" date="2021-01" db="EMBL/GenBank/DDBJ databases">
        <title>Genome public.</title>
        <authorList>
            <person name="Liu C."/>
            <person name="Sun Q."/>
        </authorList>
    </citation>
    <scope>NUCLEOTIDE SEQUENCE</scope>
    <source>
        <strain evidence="2">M6</strain>
    </source>
</reference>
<keyword evidence="3" id="KW-1185">Reference proteome</keyword>
<dbReference type="EMBL" id="JAEQMG010000048">
    <property type="protein sequence ID" value="MBK6088185.1"/>
    <property type="molecule type" value="Genomic_DNA"/>
</dbReference>
<dbReference type="PROSITE" id="PS00018">
    <property type="entry name" value="EF_HAND_1"/>
    <property type="match status" value="1"/>
</dbReference>
<dbReference type="CDD" id="cd14256">
    <property type="entry name" value="Dockerin_I"/>
    <property type="match status" value="1"/>
</dbReference>
<dbReference type="InterPro" id="IPR018247">
    <property type="entry name" value="EF_Hand_1_Ca_BS"/>
</dbReference>
<dbReference type="InterPro" id="IPR016134">
    <property type="entry name" value="Dockerin_dom"/>
</dbReference>